<dbReference type="Pfam" id="PF03283">
    <property type="entry name" value="PAE"/>
    <property type="match status" value="2"/>
</dbReference>
<keyword evidence="6" id="KW-0964">Secreted</keyword>
<evidence type="ECO:0000256" key="4">
    <source>
        <dbReference type="ARBA" id="ARBA00022512"/>
    </source>
</evidence>
<comment type="caution">
    <text evidence="7">The sequence shown here is derived from an EMBL/GenBank/DDBJ whole genome shotgun (WGS) entry which is preliminary data.</text>
</comment>
<comment type="subcellular location">
    <subcellularLocation>
        <location evidence="2 6">Secreted</location>
        <location evidence="2 6">Cell wall</location>
    </subcellularLocation>
</comment>
<reference evidence="7" key="1">
    <citation type="submission" date="2019-12" db="EMBL/GenBank/DDBJ databases">
        <title>Genome sequencing and annotation of Brassica cretica.</title>
        <authorList>
            <person name="Studholme D.J."/>
            <person name="Sarris P."/>
        </authorList>
    </citation>
    <scope>NUCLEOTIDE SEQUENCE</scope>
    <source>
        <strain evidence="7">PFS-109/04</strain>
        <tissue evidence="7">Leaf</tissue>
    </source>
</reference>
<evidence type="ECO:0000256" key="1">
    <source>
        <dbReference type="ARBA" id="ARBA00003534"/>
    </source>
</evidence>
<protein>
    <recommendedName>
        <fullName evidence="6">Pectin acetylesterase</fullName>
        <ecNumber evidence="6">3.1.1.-</ecNumber>
    </recommendedName>
</protein>
<sequence>MDLFNRFKDTSVYEKQDNGASVLMVELTLVQAAAAKGAVCLDGLVPGYHLYRGYGSGANNWIIHLQAAQLQFRGKRIFLAVMEDLMAKEMRQAKQVTGKMRVLDNVNMLVTLLTYEVELLFSLVLVGI</sequence>
<dbReference type="Proteomes" id="UP000712600">
    <property type="component" value="Unassembled WGS sequence"/>
</dbReference>
<evidence type="ECO:0000256" key="5">
    <source>
        <dbReference type="ARBA" id="ARBA00023316"/>
    </source>
</evidence>
<accession>A0A8S9Q1D7</accession>
<dbReference type="PANTHER" id="PTHR21562:SF54">
    <property type="entry name" value="PECTIN ACETYLESTERASE 1"/>
    <property type="match status" value="1"/>
</dbReference>
<evidence type="ECO:0000313" key="7">
    <source>
        <dbReference type="EMBL" id="KAF3525760.1"/>
    </source>
</evidence>
<dbReference type="GO" id="GO:0052793">
    <property type="term" value="F:pectin acetylesterase activity"/>
    <property type="evidence" value="ECO:0007669"/>
    <property type="project" value="TreeGrafter"/>
</dbReference>
<comment type="similarity">
    <text evidence="3 6">Belongs to the pectinacetylesterase family.</text>
</comment>
<dbReference type="GO" id="GO:0071555">
    <property type="term" value="P:cell wall organization"/>
    <property type="evidence" value="ECO:0007669"/>
    <property type="project" value="UniProtKB-KW"/>
</dbReference>
<evidence type="ECO:0000256" key="2">
    <source>
        <dbReference type="ARBA" id="ARBA00004191"/>
    </source>
</evidence>
<dbReference type="AlphaFoldDB" id="A0A8S9Q1D7"/>
<keyword evidence="4 6" id="KW-0134">Cell wall</keyword>
<gene>
    <name evidence="7" type="ORF">F2Q69_00050886</name>
</gene>
<evidence type="ECO:0000256" key="6">
    <source>
        <dbReference type="RuleBase" id="RU363114"/>
    </source>
</evidence>
<comment type="function">
    <text evidence="1 6">Hydrolyzes acetyl esters in homogalacturonan regions of pectin. In type I primary cell wall, galacturonic acid residues of pectin can be acetylated at the O-2 and O-3 positions. Decreasing the degree of acetylation of pectin gels in vitro alters their physical properties.</text>
</comment>
<evidence type="ECO:0000256" key="3">
    <source>
        <dbReference type="ARBA" id="ARBA00005784"/>
    </source>
</evidence>
<name>A0A8S9Q1D7_BRACR</name>
<dbReference type="EMBL" id="QGKX02001347">
    <property type="protein sequence ID" value="KAF3525760.1"/>
    <property type="molecule type" value="Genomic_DNA"/>
</dbReference>
<dbReference type="GO" id="GO:0009505">
    <property type="term" value="C:plant-type cell wall"/>
    <property type="evidence" value="ECO:0007669"/>
    <property type="project" value="TreeGrafter"/>
</dbReference>
<proteinExistence type="inferred from homology"/>
<evidence type="ECO:0000313" key="8">
    <source>
        <dbReference type="Proteomes" id="UP000712600"/>
    </source>
</evidence>
<organism evidence="7 8">
    <name type="scientific">Brassica cretica</name>
    <name type="common">Mustard</name>
    <dbReference type="NCBI Taxonomy" id="69181"/>
    <lineage>
        <taxon>Eukaryota</taxon>
        <taxon>Viridiplantae</taxon>
        <taxon>Streptophyta</taxon>
        <taxon>Embryophyta</taxon>
        <taxon>Tracheophyta</taxon>
        <taxon>Spermatophyta</taxon>
        <taxon>Magnoliopsida</taxon>
        <taxon>eudicotyledons</taxon>
        <taxon>Gunneridae</taxon>
        <taxon>Pentapetalae</taxon>
        <taxon>rosids</taxon>
        <taxon>malvids</taxon>
        <taxon>Brassicales</taxon>
        <taxon>Brassicaceae</taxon>
        <taxon>Brassiceae</taxon>
        <taxon>Brassica</taxon>
    </lineage>
</organism>
<dbReference type="PANTHER" id="PTHR21562">
    <property type="entry name" value="NOTUM-RELATED"/>
    <property type="match status" value="1"/>
</dbReference>
<keyword evidence="5 6" id="KW-0961">Cell wall biogenesis/degradation</keyword>
<dbReference type="InterPro" id="IPR004963">
    <property type="entry name" value="PAE/NOTUM"/>
</dbReference>
<dbReference type="EC" id="3.1.1.-" evidence="6"/>
<keyword evidence="6" id="KW-0378">Hydrolase</keyword>